<feature type="region of interest" description="Disordered" evidence="1">
    <location>
        <begin position="804"/>
        <end position="886"/>
    </location>
</feature>
<feature type="compositionally biased region" description="Basic and acidic residues" evidence="1">
    <location>
        <begin position="844"/>
        <end position="863"/>
    </location>
</feature>
<sequence length="975" mass="104782">MGHSESATEWRCTDCGDTYTTNTRSCRVCDGQSFARFDERTIVYERYEEDDDETPRTIRHLNKDAIAYLLTDTTSLRIGVAVAVLLVAFVANSLVTDVIGGTAGMVAWTAVVGGYVVAAVSRRPSEGVTIQSLGGRVSFGGEPEPYLERFQQRADVLLRYASGWKTPLYIVDREYWFVPARLDGLRYRSAPDDWSRYIAVGGGLLAGLAAGGLASTAYDLPISIGVGGVAALVGGIALWLYLRSPTDLDTLVFRTDGGTRALFKLPAETAATAVEQYESAMAELDEPLLTVEHDDGLTEYVPRSKLLVAGRRTVTWTWLSLVVGAVIAVLAGVLTWLVTGVVGGTTVQRTVASALVAGLFVLAVWFSTRPSDEGELSSLAASRAIPSAELDRVFEAFTDTFETTVTVTGTTRTPFRRVQYRTQVAPEQVEILDYYEGRWYLLRYAKFIAAVVIATVVTTLLARAVDDGLLWLYLSAIGGLVTLGALVVLSLEDDDALIRLQLRDGLLRRYRLEPDDAAAIRQTFCDSQPTVSTTDDSLFWTQHRYANLERAGVVTPSVPSLGWARKLVVLLPLAFALGGAVYLVSGYDLGLIPPAVVAVLGVVLSVVAFGWLAPEEGTQVVTASGRLAAPNADAEAVCERLQTIRGDVLEFDAGTRDADTWYIVPQAIAALKKWRPSALPFFVAGVLSLIIGGGAAYGTFDAVGSSTVGYVSAAIVGLCVFFVVVFVLVGLLERAGIPVWDRTRADLVGTERIETTAQTGASEFEAFDSLPAQSESDPTVYRVGRPESTARPVVDRVADVFGSLGSSSAGRDGPASVDDTPAPASTAQPRTAERGVDAADDGEAPEREENAPERTHPEQRAGDAAETTADPVPSSGATDAETESREPAPSDVWYKLLVGGVLVWGATFLFPPLVVVAWPLLPVATFFDARRMYRLTGTPRFWWGYVLGTLVPVLGIVVAIAYVLRRPDTVPEADT</sequence>
<name>A0A1U7EYW1_NATPD</name>
<feature type="transmembrane region" description="Helical" evidence="2">
    <location>
        <begin position="591"/>
        <end position="612"/>
    </location>
</feature>
<dbReference type="AlphaFoldDB" id="A0A1U7EYW1"/>
<evidence type="ECO:0000256" key="1">
    <source>
        <dbReference type="SAM" id="MobiDB-lite"/>
    </source>
</evidence>
<dbReference type="eggNOG" id="arCOG03730">
    <property type="taxonomic scope" value="Archaea"/>
</dbReference>
<feature type="transmembrane region" description="Helical" evidence="2">
    <location>
        <begin position="313"/>
        <end position="338"/>
    </location>
</feature>
<dbReference type="EMBL" id="CR936257">
    <property type="protein sequence ID" value="CAI50436.1"/>
    <property type="molecule type" value="Genomic_DNA"/>
</dbReference>
<feature type="transmembrane region" description="Helical" evidence="2">
    <location>
        <begin position="220"/>
        <end position="242"/>
    </location>
</feature>
<dbReference type="KEGG" id="nph:NP_4690A"/>
<feature type="transmembrane region" description="Helical" evidence="2">
    <location>
        <begin position="350"/>
        <end position="368"/>
    </location>
</feature>
<feature type="transmembrane region" description="Helical" evidence="2">
    <location>
        <begin position="194"/>
        <end position="214"/>
    </location>
</feature>
<feature type="transmembrane region" description="Helical" evidence="2">
    <location>
        <begin position="567"/>
        <end position="585"/>
    </location>
</feature>
<keyword evidence="2" id="KW-1133">Transmembrane helix</keyword>
<keyword evidence="2" id="KW-0472">Membrane</keyword>
<feature type="transmembrane region" description="Helical" evidence="2">
    <location>
        <begin position="710"/>
        <end position="732"/>
    </location>
</feature>
<dbReference type="RefSeq" id="WP_011324050.1">
    <property type="nucleotide sequence ID" value="NC_007426.1"/>
</dbReference>
<dbReference type="GeneID" id="3702144"/>
<evidence type="ECO:0000313" key="3">
    <source>
        <dbReference type="EMBL" id="CAI50436.1"/>
    </source>
</evidence>
<feature type="transmembrane region" description="Helical" evidence="2">
    <location>
        <begin position="941"/>
        <end position="964"/>
    </location>
</feature>
<protein>
    <submittedName>
        <fullName evidence="3">Uncharacterized protein</fullName>
    </submittedName>
</protein>
<feature type="transmembrane region" description="Helical" evidence="2">
    <location>
        <begin position="98"/>
        <end position="120"/>
    </location>
</feature>
<feature type="transmembrane region" description="Helical" evidence="2">
    <location>
        <begin position="892"/>
        <end position="921"/>
    </location>
</feature>
<feature type="transmembrane region" description="Helical" evidence="2">
    <location>
        <begin position="66"/>
        <end position="92"/>
    </location>
</feature>
<accession>A0A1U7EYW1</accession>
<proteinExistence type="predicted"/>
<evidence type="ECO:0000313" key="4">
    <source>
        <dbReference type="Proteomes" id="UP000002698"/>
    </source>
</evidence>
<gene>
    <name evidence="3" type="ordered locus">NP_4690A</name>
</gene>
<evidence type="ECO:0000256" key="2">
    <source>
        <dbReference type="SAM" id="Phobius"/>
    </source>
</evidence>
<feature type="transmembrane region" description="Helical" evidence="2">
    <location>
        <begin position="444"/>
        <end position="464"/>
    </location>
</feature>
<organism evidence="3 4">
    <name type="scientific">Natronomonas pharaonis (strain ATCC 35678 / DSM 2160 / CIP 103997 / JCM 8858 / NBRC 14720 / NCIMB 2260 / Gabara)</name>
    <name type="common">Halobacterium pharaonis</name>
    <dbReference type="NCBI Taxonomy" id="348780"/>
    <lineage>
        <taxon>Archaea</taxon>
        <taxon>Methanobacteriati</taxon>
        <taxon>Methanobacteriota</taxon>
        <taxon>Stenosarchaea group</taxon>
        <taxon>Halobacteria</taxon>
        <taxon>Halobacteriales</taxon>
        <taxon>Natronomonadaceae</taxon>
        <taxon>Natronomonas</taxon>
    </lineage>
</organism>
<keyword evidence="4" id="KW-1185">Reference proteome</keyword>
<dbReference type="Proteomes" id="UP000002698">
    <property type="component" value="Chromosome"/>
</dbReference>
<feature type="transmembrane region" description="Helical" evidence="2">
    <location>
        <begin position="678"/>
        <end position="698"/>
    </location>
</feature>
<feature type="transmembrane region" description="Helical" evidence="2">
    <location>
        <begin position="470"/>
        <end position="491"/>
    </location>
</feature>
<reference evidence="3 4" key="1">
    <citation type="journal article" date="2005" name="Genome Res.">
        <title>Living with two extremes: conclusions from the genome sequence of Natronomonas pharaonis.</title>
        <authorList>
            <person name="Falb M."/>
            <person name="Pfeiffer F."/>
            <person name="Palm P."/>
            <person name="Rodewald K."/>
            <person name="Hickmann V."/>
            <person name="Tittor J."/>
            <person name="Oesterhelt D."/>
        </authorList>
    </citation>
    <scope>NUCLEOTIDE SEQUENCE [LARGE SCALE GENOMIC DNA]</scope>
    <source>
        <strain evidence="4">ATCC 35678 / DSM 2160 / CIP 103997 / JCM 8858 / NBRC 14720 / NCIMB 2260 / Gabara</strain>
    </source>
</reference>
<dbReference type="HOGENOM" id="CLU_304552_0_0_2"/>
<keyword evidence="2" id="KW-0812">Transmembrane</keyword>
<dbReference type="EnsemblBacteria" id="CAI50436">
    <property type="protein sequence ID" value="CAI50436"/>
    <property type="gene ID" value="NP_4690A"/>
</dbReference>